<dbReference type="EMBL" id="BIMX01000034">
    <property type="protein sequence ID" value="GCF01514.1"/>
    <property type="molecule type" value="Genomic_DNA"/>
</dbReference>
<dbReference type="InterPro" id="IPR023198">
    <property type="entry name" value="PGP-like_dom2"/>
</dbReference>
<accession>A0A4C2EC86</accession>
<comment type="caution">
    <text evidence="1">The sequence shown here is derived from an EMBL/GenBank/DDBJ whole genome shotgun (WGS) entry which is preliminary data.</text>
</comment>
<dbReference type="GO" id="GO:0003850">
    <property type="term" value="F:2-deoxyglucose-6-phosphatase activity"/>
    <property type="evidence" value="ECO:0007669"/>
    <property type="project" value="TreeGrafter"/>
</dbReference>
<dbReference type="SUPFAM" id="SSF56784">
    <property type="entry name" value="HAD-like"/>
    <property type="match status" value="1"/>
</dbReference>
<dbReference type="OrthoDB" id="40579at2759"/>
<proteinExistence type="predicted"/>
<dbReference type="PANTHER" id="PTHR43481:SF9">
    <property type="entry name" value="2-DEOXYGLUCOSE-6-PHOSPHATE PHOSPHATASE 1-RELATED"/>
    <property type="match status" value="1"/>
</dbReference>
<dbReference type="Gene3D" id="1.10.150.240">
    <property type="entry name" value="Putative phosphatase, domain 2"/>
    <property type="match status" value="1"/>
</dbReference>
<dbReference type="PANTHER" id="PTHR43481">
    <property type="entry name" value="FRUCTOSE-1-PHOSPHATE PHOSPHATASE"/>
    <property type="match status" value="1"/>
</dbReference>
<dbReference type="Proteomes" id="UP000301737">
    <property type="component" value="Unassembled WGS sequence"/>
</dbReference>
<evidence type="ECO:0000313" key="1">
    <source>
        <dbReference type="EMBL" id="GCF01514.1"/>
    </source>
</evidence>
<dbReference type="SFLD" id="SFLDG01129">
    <property type="entry name" value="C1.5:_HAD__Beta-PGM__Phosphata"/>
    <property type="match status" value="1"/>
</dbReference>
<dbReference type="InterPro" id="IPR051806">
    <property type="entry name" value="HAD-like_SPP"/>
</dbReference>
<reference evidence="1 2" key="1">
    <citation type="submission" date="2019-01" db="EMBL/GenBank/DDBJ databases">
        <title>Draft Genome Sequencing of Zygosaccharomyces mellis Ca-7.</title>
        <authorList>
            <person name="Shiwa Y."/>
            <person name="Kanesaki Y."/>
            <person name="Ishige T."/>
            <person name="Mura K."/>
            <person name="Hori T."/>
            <person name="Tamura T."/>
        </authorList>
    </citation>
    <scope>NUCLEOTIDE SEQUENCE [LARGE SCALE GENOMIC DNA]</scope>
    <source>
        <strain evidence="1 2">Ca-7</strain>
    </source>
</reference>
<dbReference type="Pfam" id="PF13419">
    <property type="entry name" value="HAD_2"/>
    <property type="match status" value="1"/>
</dbReference>
<dbReference type="InterPro" id="IPR041492">
    <property type="entry name" value="HAD_2"/>
</dbReference>
<gene>
    <name evidence="1" type="ORF">ZYGM_000923</name>
</gene>
<sequence>MATIYADICLFDLDGTLVDTQYASDCAWSNFCNRHKVDPSEIMNSSRFGINSELVRKYFPTLEMEGDEAVRELEYSIAYDYLDSVRLIPGAKKLLIDLNTNSLTKNKFIKQKWAVVTSGSPYLAHMWFRTILREVGAPEVFITASDVTNDKPDPEGYRKGCFELCNLWDCSMKDTKKVVFEDSPQGVRAGRDIGATVIAIKTTFEKSKLFEAGAHYVVSDLTSVHVKKNTFTSSIILDIQDPLTN</sequence>
<dbReference type="Gene3D" id="3.40.50.1000">
    <property type="entry name" value="HAD superfamily/HAD-like"/>
    <property type="match status" value="1"/>
</dbReference>
<keyword evidence="2" id="KW-1185">Reference proteome</keyword>
<dbReference type="SFLD" id="SFLDS00003">
    <property type="entry name" value="Haloacid_Dehalogenase"/>
    <property type="match status" value="1"/>
</dbReference>
<evidence type="ECO:0000313" key="2">
    <source>
        <dbReference type="Proteomes" id="UP000301737"/>
    </source>
</evidence>
<dbReference type="AlphaFoldDB" id="A0A4C2EC86"/>
<dbReference type="InterPro" id="IPR036412">
    <property type="entry name" value="HAD-like_sf"/>
</dbReference>
<organism evidence="1 2">
    <name type="scientific">Zygosaccharomyces mellis</name>
    <dbReference type="NCBI Taxonomy" id="42258"/>
    <lineage>
        <taxon>Eukaryota</taxon>
        <taxon>Fungi</taxon>
        <taxon>Dikarya</taxon>
        <taxon>Ascomycota</taxon>
        <taxon>Saccharomycotina</taxon>
        <taxon>Saccharomycetes</taxon>
        <taxon>Saccharomycetales</taxon>
        <taxon>Saccharomycetaceae</taxon>
        <taxon>Zygosaccharomyces</taxon>
    </lineage>
</organism>
<name>A0A4C2EC86_9SACH</name>
<dbReference type="InterPro" id="IPR023214">
    <property type="entry name" value="HAD_sf"/>
</dbReference>
<protein>
    <submittedName>
        <fullName evidence="1">Uncharacterized protein</fullName>
    </submittedName>
</protein>